<reference evidence="1 2" key="1">
    <citation type="submission" date="2020-04" db="EMBL/GenBank/DDBJ databases">
        <title>Perkinsus chesapeaki whole genome sequence.</title>
        <authorList>
            <person name="Bogema D.R."/>
        </authorList>
    </citation>
    <scope>NUCLEOTIDE SEQUENCE [LARGE SCALE GENOMIC DNA]</scope>
    <source>
        <strain evidence="1">ATCC PRA-425</strain>
    </source>
</reference>
<comment type="caution">
    <text evidence="1">The sequence shown here is derived from an EMBL/GenBank/DDBJ whole genome shotgun (WGS) entry which is preliminary data.</text>
</comment>
<evidence type="ECO:0000313" key="2">
    <source>
        <dbReference type="Proteomes" id="UP000591131"/>
    </source>
</evidence>
<gene>
    <name evidence="1" type="ORF">FOL47_001272</name>
</gene>
<sequence length="215" mass="23230">MLMHSHPYVLDVPDNNQLPCYHRAPAAQRRLQQGLSPVTINSTIVRWEDGNNKPTTSCSLDNPSALLEGVFIQADSQVLPPEADKHICVGELGFLPLRFLTVRMAPLDFKQAVAVAPTGCGLSDQSTAATSPQANPPRRVMLPKLGNRGRAKLRGRIAAAARGYSREWRAAMGIGCLKTATVAQLIHMADKVGLGDYVDALAKEQFGGGLSYSRK</sequence>
<organism evidence="1 2">
    <name type="scientific">Perkinsus chesapeaki</name>
    <name type="common">Clam parasite</name>
    <name type="synonym">Perkinsus andrewsi</name>
    <dbReference type="NCBI Taxonomy" id="330153"/>
    <lineage>
        <taxon>Eukaryota</taxon>
        <taxon>Sar</taxon>
        <taxon>Alveolata</taxon>
        <taxon>Perkinsozoa</taxon>
        <taxon>Perkinsea</taxon>
        <taxon>Perkinsida</taxon>
        <taxon>Perkinsidae</taxon>
        <taxon>Perkinsus</taxon>
    </lineage>
</organism>
<protein>
    <submittedName>
        <fullName evidence="1">Uncharacterized protein</fullName>
    </submittedName>
</protein>
<dbReference type="AlphaFoldDB" id="A0A7J6N1I4"/>
<evidence type="ECO:0000313" key="1">
    <source>
        <dbReference type="EMBL" id="KAF4677457.1"/>
    </source>
</evidence>
<accession>A0A7J6N1I4</accession>
<dbReference type="OrthoDB" id="10477515at2759"/>
<proteinExistence type="predicted"/>
<dbReference type="Proteomes" id="UP000591131">
    <property type="component" value="Unassembled WGS sequence"/>
</dbReference>
<keyword evidence="2" id="KW-1185">Reference proteome</keyword>
<name>A0A7J6N1I4_PERCH</name>
<dbReference type="EMBL" id="JAAPAO010000013">
    <property type="protein sequence ID" value="KAF4677457.1"/>
    <property type="molecule type" value="Genomic_DNA"/>
</dbReference>